<gene>
    <name evidence="2" type="ORF">DLAC_02345</name>
</gene>
<name>A0A152A569_TIELA</name>
<feature type="compositionally biased region" description="Pro residues" evidence="1">
    <location>
        <begin position="63"/>
        <end position="73"/>
    </location>
</feature>
<sequence length="465" mass="52653">MNKINYNDPSLLLFNLGSNKLKPMVESQPPIPQIPNFGTSPVPSPTYNNLEPIFNNFSSSPPSSVPNTPPVVGFPPASALQKPSGTSSPSLNGSNSSPMVPQVCYLSKCALCERGQPPLLLKTPTWASIMRVVFYCLHLEYQDKEYFSLKTDVYEFMTCHWDKLYINKKRSDNWRKQVQDMLSHSKNVFESGLEKVKQNGYWKLKYTSDPWVIRNDESSYSSLCSSPKKRHSFDIDSNNKPIVGSQAPNTTVKKLKQTGSLNNSSNSISVVPDNDSPSSDSERPISRSNSFDSYQEDIKVIKEEMYKLYKSIPQIREKVLFEKQIHNSNNNISNNNNNNLKIKNNEVNTNNLNIELQEMLVKLTFLESKLNFIQTNSNSQSITPTIKNTNNNSISSLITSDININSNDTFYKSNFKFSLPLPNQFYNRSTSHPYNKNTNSNNNNNPTNINYICGQQSTNTIDIVN</sequence>
<feature type="compositionally biased region" description="Low complexity" evidence="1">
    <location>
        <begin position="433"/>
        <end position="448"/>
    </location>
</feature>
<feature type="region of interest" description="Disordered" evidence="1">
    <location>
        <begin position="257"/>
        <end position="290"/>
    </location>
</feature>
<dbReference type="OrthoDB" id="20932at2759"/>
<dbReference type="EMBL" id="LODT01000011">
    <property type="protein sequence ID" value="KYR01227.1"/>
    <property type="molecule type" value="Genomic_DNA"/>
</dbReference>
<organism evidence="2 3">
    <name type="scientific">Tieghemostelium lacteum</name>
    <name type="common">Slime mold</name>
    <name type="synonym">Dictyostelium lacteum</name>
    <dbReference type="NCBI Taxonomy" id="361077"/>
    <lineage>
        <taxon>Eukaryota</taxon>
        <taxon>Amoebozoa</taxon>
        <taxon>Evosea</taxon>
        <taxon>Eumycetozoa</taxon>
        <taxon>Dictyostelia</taxon>
        <taxon>Dictyosteliales</taxon>
        <taxon>Raperosteliaceae</taxon>
        <taxon>Tieghemostelium</taxon>
    </lineage>
</organism>
<dbReference type="Proteomes" id="UP000076078">
    <property type="component" value="Unassembled WGS sequence"/>
</dbReference>
<evidence type="ECO:0000313" key="3">
    <source>
        <dbReference type="Proteomes" id="UP000076078"/>
    </source>
</evidence>
<keyword evidence="3" id="KW-1185">Reference proteome</keyword>
<comment type="caution">
    <text evidence="2">The sequence shown here is derived from an EMBL/GenBank/DDBJ whole genome shotgun (WGS) entry which is preliminary data.</text>
</comment>
<feature type="compositionally biased region" description="Low complexity" evidence="1">
    <location>
        <begin position="83"/>
        <end position="96"/>
    </location>
</feature>
<feature type="region of interest" description="Disordered" evidence="1">
    <location>
        <begin position="58"/>
        <end position="96"/>
    </location>
</feature>
<evidence type="ECO:0000313" key="2">
    <source>
        <dbReference type="EMBL" id="KYR01227.1"/>
    </source>
</evidence>
<proteinExistence type="predicted"/>
<dbReference type="STRING" id="361077.A0A152A569"/>
<accession>A0A152A569</accession>
<protein>
    <submittedName>
        <fullName evidence="2">Uncharacterized protein</fullName>
    </submittedName>
</protein>
<reference evidence="2 3" key="1">
    <citation type="submission" date="2015-12" db="EMBL/GenBank/DDBJ databases">
        <title>Dictyostelia acquired genes for synthesis and detection of signals that induce cell-type specialization by lateral gene transfer from prokaryotes.</title>
        <authorList>
            <person name="Gloeckner G."/>
            <person name="Schaap P."/>
        </authorList>
    </citation>
    <scope>NUCLEOTIDE SEQUENCE [LARGE SCALE GENOMIC DNA]</scope>
    <source>
        <strain evidence="2 3">TK</strain>
    </source>
</reference>
<dbReference type="InParanoid" id="A0A152A569"/>
<evidence type="ECO:0000256" key="1">
    <source>
        <dbReference type="SAM" id="MobiDB-lite"/>
    </source>
</evidence>
<dbReference type="Gene3D" id="3.90.980.20">
    <property type="match status" value="1"/>
</dbReference>
<feature type="compositionally biased region" description="Low complexity" evidence="1">
    <location>
        <begin position="260"/>
        <end position="279"/>
    </location>
</feature>
<dbReference type="AlphaFoldDB" id="A0A152A569"/>
<feature type="region of interest" description="Disordered" evidence="1">
    <location>
        <begin position="428"/>
        <end position="448"/>
    </location>
</feature>